<dbReference type="RefSeq" id="WP_092328715.1">
    <property type="nucleotide sequence ID" value="NZ_FNCP01000001.1"/>
</dbReference>
<dbReference type="OrthoDB" id="9809796at2"/>
<evidence type="ECO:0000256" key="15">
    <source>
        <dbReference type="ARBA" id="ARBA00032324"/>
    </source>
</evidence>
<organism evidence="21 22">
    <name type="scientific">Desulfosporosinus hippei DSM 8344</name>
    <dbReference type="NCBI Taxonomy" id="1121419"/>
    <lineage>
        <taxon>Bacteria</taxon>
        <taxon>Bacillati</taxon>
        <taxon>Bacillota</taxon>
        <taxon>Clostridia</taxon>
        <taxon>Eubacteriales</taxon>
        <taxon>Desulfitobacteriaceae</taxon>
        <taxon>Desulfosporosinus</taxon>
    </lineage>
</organism>
<dbReference type="Gene3D" id="3.90.190.20">
    <property type="entry name" value="Mur ligase, C-terminal domain"/>
    <property type="match status" value="1"/>
</dbReference>
<gene>
    <name evidence="17" type="primary">murD</name>
    <name evidence="21" type="ORF">SAMN05443529_101186</name>
</gene>
<keyword evidence="22" id="KW-1185">Reference proteome</keyword>
<keyword evidence="10 17" id="KW-0067">ATP-binding</keyword>
<accession>A0A1G7RSX4</accession>
<dbReference type="GO" id="GO:0071555">
    <property type="term" value="P:cell wall organization"/>
    <property type="evidence" value="ECO:0007669"/>
    <property type="project" value="UniProtKB-KW"/>
</dbReference>
<evidence type="ECO:0000256" key="9">
    <source>
        <dbReference type="ARBA" id="ARBA00022741"/>
    </source>
</evidence>
<protein>
    <recommendedName>
        <fullName evidence="6 17">UDP-N-acetylmuramoylalanine--D-glutamate ligase</fullName>
        <ecNumber evidence="5 17">6.3.2.9</ecNumber>
    </recommendedName>
    <alternativeName>
        <fullName evidence="15 17">D-glutamic acid-adding enzyme</fullName>
    </alternativeName>
    <alternativeName>
        <fullName evidence="14 17">UDP-N-acetylmuramoyl-L-alanyl-D-glutamate synthetase</fullName>
    </alternativeName>
</protein>
<dbReference type="Pfam" id="PF02875">
    <property type="entry name" value="Mur_ligase_C"/>
    <property type="match status" value="1"/>
</dbReference>
<keyword evidence="9 17" id="KW-0547">Nucleotide-binding</keyword>
<evidence type="ECO:0000256" key="10">
    <source>
        <dbReference type="ARBA" id="ARBA00022840"/>
    </source>
</evidence>
<dbReference type="EC" id="6.3.2.9" evidence="5 17"/>
<keyword evidence="17 18" id="KW-0131">Cell cycle</keyword>
<proteinExistence type="inferred from homology"/>
<dbReference type="GO" id="GO:0005524">
    <property type="term" value="F:ATP binding"/>
    <property type="evidence" value="ECO:0007669"/>
    <property type="project" value="UniProtKB-UniRule"/>
</dbReference>
<keyword evidence="13 17" id="KW-0961">Cell wall biogenesis/degradation</keyword>
<dbReference type="GO" id="GO:0009252">
    <property type="term" value="P:peptidoglycan biosynthetic process"/>
    <property type="evidence" value="ECO:0007669"/>
    <property type="project" value="UniProtKB-UniRule"/>
</dbReference>
<dbReference type="InterPro" id="IPR036565">
    <property type="entry name" value="Mur-like_cat_sf"/>
</dbReference>
<dbReference type="SUPFAM" id="SSF53244">
    <property type="entry name" value="MurD-like peptide ligases, peptide-binding domain"/>
    <property type="match status" value="1"/>
</dbReference>
<evidence type="ECO:0000256" key="4">
    <source>
        <dbReference type="ARBA" id="ARBA00010416"/>
    </source>
</evidence>
<evidence type="ECO:0000313" key="22">
    <source>
        <dbReference type="Proteomes" id="UP000198656"/>
    </source>
</evidence>
<dbReference type="Pfam" id="PF08245">
    <property type="entry name" value="Mur_ligase_M"/>
    <property type="match status" value="1"/>
</dbReference>
<dbReference type="InterPro" id="IPR005762">
    <property type="entry name" value="MurD"/>
</dbReference>
<comment type="subcellular location">
    <subcellularLocation>
        <location evidence="2 17 18">Cytoplasm</location>
    </subcellularLocation>
</comment>
<name>A0A1G7RSX4_9FIRM</name>
<dbReference type="HAMAP" id="MF_00639">
    <property type="entry name" value="MurD"/>
    <property type="match status" value="1"/>
</dbReference>
<dbReference type="GO" id="GO:0008360">
    <property type="term" value="P:regulation of cell shape"/>
    <property type="evidence" value="ECO:0007669"/>
    <property type="project" value="UniProtKB-KW"/>
</dbReference>
<dbReference type="Pfam" id="PF21799">
    <property type="entry name" value="MurD-like_N"/>
    <property type="match status" value="1"/>
</dbReference>
<keyword evidence="17 18" id="KW-0132">Cell division</keyword>
<dbReference type="EMBL" id="FNCP01000001">
    <property type="protein sequence ID" value="SDG13891.1"/>
    <property type="molecule type" value="Genomic_DNA"/>
</dbReference>
<dbReference type="NCBIfam" id="TIGR01087">
    <property type="entry name" value="murD"/>
    <property type="match status" value="1"/>
</dbReference>
<evidence type="ECO:0000259" key="19">
    <source>
        <dbReference type="Pfam" id="PF02875"/>
    </source>
</evidence>
<comment type="pathway">
    <text evidence="3 17 18">Cell wall biogenesis; peptidoglycan biosynthesis.</text>
</comment>
<feature type="domain" description="Mur ligase central" evidence="20">
    <location>
        <begin position="112"/>
        <end position="292"/>
    </location>
</feature>
<evidence type="ECO:0000256" key="5">
    <source>
        <dbReference type="ARBA" id="ARBA00012212"/>
    </source>
</evidence>
<evidence type="ECO:0000256" key="7">
    <source>
        <dbReference type="ARBA" id="ARBA00022490"/>
    </source>
</evidence>
<dbReference type="AlphaFoldDB" id="A0A1G7RSX4"/>
<evidence type="ECO:0000256" key="18">
    <source>
        <dbReference type="RuleBase" id="RU003664"/>
    </source>
</evidence>
<feature type="domain" description="Mur ligase C-terminal" evidence="19">
    <location>
        <begin position="314"/>
        <end position="428"/>
    </location>
</feature>
<evidence type="ECO:0000256" key="6">
    <source>
        <dbReference type="ARBA" id="ARBA00015655"/>
    </source>
</evidence>
<keyword evidence="11 17" id="KW-0133">Cell shape</keyword>
<feature type="binding site" evidence="17">
    <location>
        <begin position="114"/>
        <end position="120"/>
    </location>
    <ligand>
        <name>ATP</name>
        <dbReference type="ChEBI" id="CHEBI:30616"/>
    </ligand>
</feature>
<reference evidence="22" key="1">
    <citation type="submission" date="2016-10" db="EMBL/GenBank/DDBJ databases">
        <authorList>
            <person name="Varghese N."/>
            <person name="Submissions S."/>
        </authorList>
    </citation>
    <scope>NUCLEOTIDE SEQUENCE [LARGE SCALE GENOMIC DNA]</scope>
    <source>
        <strain evidence="22">DSM 8344</strain>
    </source>
</reference>
<dbReference type="InterPro" id="IPR013221">
    <property type="entry name" value="Mur_ligase_cen"/>
</dbReference>
<evidence type="ECO:0000256" key="14">
    <source>
        <dbReference type="ARBA" id="ARBA00030398"/>
    </source>
</evidence>
<evidence type="ECO:0000256" key="11">
    <source>
        <dbReference type="ARBA" id="ARBA00022960"/>
    </source>
</evidence>
<comment type="function">
    <text evidence="1 17 18">Cell wall formation. Catalyzes the addition of glutamate to the nucleotide precursor UDP-N-acetylmuramoyl-L-alanine (UMA).</text>
</comment>
<dbReference type="STRING" id="1121419.SAMN05443529_101186"/>
<keyword evidence="12 17" id="KW-0573">Peptidoglycan synthesis</keyword>
<evidence type="ECO:0000256" key="13">
    <source>
        <dbReference type="ARBA" id="ARBA00023316"/>
    </source>
</evidence>
<evidence type="ECO:0000256" key="17">
    <source>
        <dbReference type="HAMAP-Rule" id="MF_00639"/>
    </source>
</evidence>
<keyword evidence="7 17" id="KW-0963">Cytoplasm</keyword>
<evidence type="ECO:0000256" key="16">
    <source>
        <dbReference type="ARBA" id="ARBA00047632"/>
    </source>
</evidence>
<dbReference type="GO" id="GO:0005737">
    <property type="term" value="C:cytoplasm"/>
    <property type="evidence" value="ECO:0007669"/>
    <property type="project" value="UniProtKB-SubCell"/>
</dbReference>
<dbReference type="InterPro" id="IPR036615">
    <property type="entry name" value="Mur_ligase_C_dom_sf"/>
</dbReference>
<dbReference type="Proteomes" id="UP000198656">
    <property type="component" value="Unassembled WGS sequence"/>
</dbReference>
<comment type="similarity">
    <text evidence="4 17">Belongs to the MurCDEF family.</text>
</comment>
<evidence type="ECO:0000256" key="1">
    <source>
        <dbReference type="ARBA" id="ARBA00002734"/>
    </source>
</evidence>
<dbReference type="UniPathway" id="UPA00219"/>
<dbReference type="PANTHER" id="PTHR43692">
    <property type="entry name" value="UDP-N-ACETYLMURAMOYLALANINE--D-GLUTAMATE LIGASE"/>
    <property type="match status" value="1"/>
</dbReference>
<evidence type="ECO:0000256" key="8">
    <source>
        <dbReference type="ARBA" id="ARBA00022598"/>
    </source>
</evidence>
<dbReference type="GO" id="GO:0051301">
    <property type="term" value="P:cell division"/>
    <property type="evidence" value="ECO:0007669"/>
    <property type="project" value="UniProtKB-KW"/>
</dbReference>
<evidence type="ECO:0000256" key="12">
    <source>
        <dbReference type="ARBA" id="ARBA00022984"/>
    </source>
</evidence>
<dbReference type="SUPFAM" id="SSF53623">
    <property type="entry name" value="MurD-like peptide ligases, catalytic domain"/>
    <property type="match status" value="1"/>
</dbReference>
<dbReference type="Gene3D" id="3.40.1190.10">
    <property type="entry name" value="Mur-like, catalytic domain"/>
    <property type="match status" value="1"/>
</dbReference>
<dbReference type="SUPFAM" id="SSF51984">
    <property type="entry name" value="MurCD N-terminal domain"/>
    <property type="match status" value="1"/>
</dbReference>
<evidence type="ECO:0000313" key="21">
    <source>
        <dbReference type="EMBL" id="SDG13891.1"/>
    </source>
</evidence>
<dbReference type="Gene3D" id="3.40.50.720">
    <property type="entry name" value="NAD(P)-binding Rossmann-like Domain"/>
    <property type="match status" value="1"/>
</dbReference>
<dbReference type="GO" id="GO:0008764">
    <property type="term" value="F:UDP-N-acetylmuramoylalanine-D-glutamate ligase activity"/>
    <property type="evidence" value="ECO:0007669"/>
    <property type="project" value="UniProtKB-UniRule"/>
</dbReference>
<evidence type="ECO:0000256" key="3">
    <source>
        <dbReference type="ARBA" id="ARBA00004752"/>
    </source>
</evidence>
<dbReference type="PANTHER" id="PTHR43692:SF1">
    <property type="entry name" value="UDP-N-ACETYLMURAMOYLALANINE--D-GLUTAMATE LIGASE"/>
    <property type="match status" value="1"/>
</dbReference>
<evidence type="ECO:0000256" key="2">
    <source>
        <dbReference type="ARBA" id="ARBA00004496"/>
    </source>
</evidence>
<keyword evidence="8 17" id="KW-0436">Ligase</keyword>
<evidence type="ECO:0000259" key="20">
    <source>
        <dbReference type="Pfam" id="PF08245"/>
    </source>
</evidence>
<comment type="catalytic activity">
    <reaction evidence="16 17 18">
        <text>UDP-N-acetyl-alpha-D-muramoyl-L-alanine + D-glutamate + ATP = UDP-N-acetyl-alpha-D-muramoyl-L-alanyl-D-glutamate + ADP + phosphate + H(+)</text>
        <dbReference type="Rhea" id="RHEA:16429"/>
        <dbReference type="ChEBI" id="CHEBI:15378"/>
        <dbReference type="ChEBI" id="CHEBI:29986"/>
        <dbReference type="ChEBI" id="CHEBI:30616"/>
        <dbReference type="ChEBI" id="CHEBI:43474"/>
        <dbReference type="ChEBI" id="CHEBI:83898"/>
        <dbReference type="ChEBI" id="CHEBI:83900"/>
        <dbReference type="ChEBI" id="CHEBI:456216"/>
        <dbReference type="EC" id="6.3.2.9"/>
    </reaction>
</comment>
<dbReference type="InterPro" id="IPR004101">
    <property type="entry name" value="Mur_ligase_C"/>
</dbReference>
<sequence length="458" mass="50301">MDWLNKRALVIGAGLSGQAAVRKLHKLGAEVFLTDSKSAEQLAGIEDIRLDTKHLLLGEMPEFAKINPELIVLSPGVSPKLPLVQEGLSRNVTLWSEVELAMHDCPALCVGVTGTNGKTTTTTLIGELAKLTGKPTVVAGNIGVALSGQVNGLGDNSIVVAELSSFQLEFVDKLHVHIGVLLNLTPDHLDRHETLENYLEAKAQIFKNQTPMDLAILNWDDPRVRDLGTKLKSQVIYFSPTTFLQDGISLWHDDIVFAVKEKKTMIPIISRKNLQLRGSHNLENVMAAAAAARAFGLSWTEISEGLARFKGVEHRQEVVGSFAGVLFVNDSKGTNTDAATKALQAFDEPLVLIAGGKNKGLDFHEFMKVVRKKVKSLILLGQAAEEMEQAAKDERVERIIRAASFEDGVEKAISEATPGDVVLLSPACTSWDMFKNYEQRGELFKELVRRHYREPIQK</sequence>